<dbReference type="EMBL" id="CP133076">
    <property type="protein sequence ID" value="WMJ15134.1"/>
    <property type="molecule type" value="Genomic_DNA"/>
</dbReference>
<organism evidence="1 2">
    <name type="scientific">Geobacillus proteiniphilus</name>
    <dbReference type="NCBI Taxonomy" id="860353"/>
    <lineage>
        <taxon>Bacteria</taxon>
        <taxon>Bacillati</taxon>
        <taxon>Bacillota</taxon>
        <taxon>Bacilli</taxon>
        <taxon>Bacillales</taxon>
        <taxon>Anoxybacillaceae</taxon>
        <taxon>Geobacillus</taxon>
    </lineage>
</organism>
<dbReference type="Proteomes" id="UP001223761">
    <property type="component" value="Chromosome"/>
</dbReference>
<dbReference type="RefSeq" id="WP_079935678.1">
    <property type="nucleotide sequence ID" value="NZ_CP133076.1"/>
</dbReference>
<gene>
    <name evidence="1" type="ORF">RA955_09745</name>
</gene>
<name>A0ABY9MBY5_9BACL</name>
<accession>A0ABY9MBY5</accession>
<evidence type="ECO:0000313" key="1">
    <source>
        <dbReference type="EMBL" id="WMJ15134.1"/>
    </source>
</evidence>
<protein>
    <submittedName>
        <fullName evidence="1">Uncharacterized protein</fullName>
    </submittedName>
</protein>
<keyword evidence="2" id="KW-1185">Reference proteome</keyword>
<proteinExistence type="predicted"/>
<evidence type="ECO:0000313" key="2">
    <source>
        <dbReference type="Proteomes" id="UP001223761"/>
    </source>
</evidence>
<reference evidence="1 2" key="1">
    <citation type="submission" date="2023-08" db="EMBL/GenBank/DDBJ databases">
        <title>Genome sequencing of the thermostable Gram positive bacteria Geobacillus proteiniphilus strain T-6.</title>
        <authorList>
            <person name="Shulami S."/>
            <person name="Shoham Y."/>
        </authorList>
    </citation>
    <scope>NUCLEOTIDE SEQUENCE [LARGE SCALE GENOMIC DNA]</scope>
    <source>
        <strain evidence="1 2">T-6</strain>
    </source>
</reference>
<sequence>MSSSIEKKLREKGIKCSEQELMMLEHQWKAIQQLKQGVEKLGLNEADIGVVHQPGGVYRGKTAKYENNL</sequence>